<dbReference type="InterPro" id="IPR002878">
    <property type="entry name" value="ChsH2_C"/>
</dbReference>
<dbReference type="AlphaFoldDB" id="A0A644TXU2"/>
<dbReference type="Pfam" id="PF01796">
    <property type="entry name" value="OB_ChsH2_C"/>
    <property type="match status" value="1"/>
</dbReference>
<dbReference type="InterPro" id="IPR012340">
    <property type="entry name" value="NA-bd_OB-fold"/>
</dbReference>
<dbReference type="EMBL" id="VSSQ01000058">
    <property type="protein sequence ID" value="MPL71267.1"/>
    <property type="molecule type" value="Genomic_DNA"/>
</dbReference>
<gene>
    <name evidence="3" type="ORF">SDC9_17041</name>
</gene>
<organism evidence="3">
    <name type="scientific">bioreactor metagenome</name>
    <dbReference type="NCBI Taxonomy" id="1076179"/>
    <lineage>
        <taxon>unclassified sequences</taxon>
        <taxon>metagenomes</taxon>
        <taxon>ecological metagenomes</taxon>
    </lineage>
</organism>
<proteinExistence type="predicted"/>
<comment type="caution">
    <text evidence="3">The sequence shown here is derived from an EMBL/GenBank/DDBJ whole genome shotgun (WGS) entry which is preliminary data.</text>
</comment>
<evidence type="ECO:0000313" key="3">
    <source>
        <dbReference type="EMBL" id="MPL71267.1"/>
    </source>
</evidence>
<name>A0A644TXU2_9ZZZZ</name>
<evidence type="ECO:0000259" key="2">
    <source>
        <dbReference type="Pfam" id="PF12172"/>
    </source>
</evidence>
<feature type="domain" description="ChsH2 C-terminal OB-fold" evidence="1">
    <location>
        <begin position="48"/>
        <end position="111"/>
    </location>
</feature>
<feature type="domain" description="ChsH2 rubredoxin-like zinc ribbon" evidence="2">
    <location>
        <begin position="13"/>
        <end position="42"/>
    </location>
</feature>
<protein>
    <recommendedName>
        <fullName evidence="4">DUF35 domain-containing protein</fullName>
    </recommendedName>
</protein>
<dbReference type="SUPFAM" id="SSF50249">
    <property type="entry name" value="Nucleic acid-binding proteins"/>
    <property type="match status" value="1"/>
</dbReference>
<evidence type="ECO:0000259" key="1">
    <source>
        <dbReference type="Pfam" id="PF01796"/>
    </source>
</evidence>
<dbReference type="Pfam" id="PF12172">
    <property type="entry name" value="zf-ChsH2"/>
    <property type="match status" value="1"/>
</dbReference>
<dbReference type="InterPro" id="IPR022002">
    <property type="entry name" value="ChsH2_Znr"/>
</dbReference>
<evidence type="ECO:0008006" key="4">
    <source>
        <dbReference type="Google" id="ProtNLM"/>
    </source>
</evidence>
<dbReference type="PANTHER" id="PTHR34075">
    <property type="entry name" value="BLR3430 PROTEIN"/>
    <property type="match status" value="1"/>
</dbReference>
<dbReference type="PANTHER" id="PTHR34075:SF5">
    <property type="entry name" value="BLR3430 PROTEIN"/>
    <property type="match status" value="1"/>
</dbReference>
<reference evidence="3" key="1">
    <citation type="submission" date="2019-08" db="EMBL/GenBank/DDBJ databases">
        <authorList>
            <person name="Kucharzyk K."/>
            <person name="Murdoch R.W."/>
            <person name="Higgins S."/>
            <person name="Loffler F."/>
        </authorList>
    </citation>
    <scope>NUCLEOTIDE SEQUENCE</scope>
</reference>
<accession>A0A644TXU2</accession>
<dbReference type="InterPro" id="IPR052513">
    <property type="entry name" value="Thioester_dehydratase-like"/>
</dbReference>
<sequence>MSDIVRSWRHIQQRYNLIGSKCTNCDGVYFPPRVICPKCRRKGNIENVQFSGKGKIHSFSIVETPTSDFKTISPYAVAIIDLDEGARLTSQLVDCDLNEIEIGDPVEMVFRKIREDGEDGVISYGFKFKPVK</sequence>
<dbReference type="Gene3D" id="6.10.30.10">
    <property type="match status" value="1"/>
</dbReference>